<proteinExistence type="predicted"/>
<accession>A0A4Y2F5S5</accession>
<evidence type="ECO:0000313" key="1">
    <source>
        <dbReference type="EMBL" id="GBM36167.1"/>
    </source>
</evidence>
<comment type="caution">
    <text evidence="1">The sequence shown here is derived from an EMBL/GenBank/DDBJ whole genome shotgun (WGS) entry which is preliminary data.</text>
</comment>
<gene>
    <name evidence="1" type="ORF">AVEN_218192_1</name>
</gene>
<dbReference type="AlphaFoldDB" id="A0A4Y2F5S5"/>
<organism evidence="1 2">
    <name type="scientific">Araneus ventricosus</name>
    <name type="common">Orbweaver spider</name>
    <name type="synonym">Epeira ventricosa</name>
    <dbReference type="NCBI Taxonomy" id="182803"/>
    <lineage>
        <taxon>Eukaryota</taxon>
        <taxon>Metazoa</taxon>
        <taxon>Ecdysozoa</taxon>
        <taxon>Arthropoda</taxon>
        <taxon>Chelicerata</taxon>
        <taxon>Arachnida</taxon>
        <taxon>Araneae</taxon>
        <taxon>Araneomorphae</taxon>
        <taxon>Entelegynae</taxon>
        <taxon>Araneoidea</taxon>
        <taxon>Araneidae</taxon>
        <taxon>Araneus</taxon>
    </lineage>
</organism>
<reference evidence="1 2" key="1">
    <citation type="journal article" date="2019" name="Sci. Rep.">
        <title>Orb-weaving spider Araneus ventricosus genome elucidates the spidroin gene catalogue.</title>
        <authorList>
            <person name="Kono N."/>
            <person name="Nakamura H."/>
            <person name="Ohtoshi R."/>
            <person name="Moran D.A.P."/>
            <person name="Shinohara A."/>
            <person name="Yoshida Y."/>
            <person name="Fujiwara M."/>
            <person name="Mori M."/>
            <person name="Tomita M."/>
            <person name="Arakawa K."/>
        </authorList>
    </citation>
    <scope>NUCLEOTIDE SEQUENCE [LARGE SCALE GENOMIC DNA]</scope>
</reference>
<evidence type="ECO:0000313" key="2">
    <source>
        <dbReference type="Proteomes" id="UP000499080"/>
    </source>
</evidence>
<dbReference type="EMBL" id="BGPR01000805">
    <property type="protein sequence ID" value="GBM36167.1"/>
    <property type="molecule type" value="Genomic_DNA"/>
</dbReference>
<sequence length="140" mass="15710">MLEVMEKFRGRCLALKAKTPGLTTLVRLLTLNPKIQGHNFHPFCAVEFENSMHCAVVVFLITKKVQQESALNLFECPISMNHSHKPGIQLLSASFSENFPHSSRSSAAESRSSFWSAESTFDTNSANTRLSQLFSQNYLN</sequence>
<dbReference type="Proteomes" id="UP000499080">
    <property type="component" value="Unassembled WGS sequence"/>
</dbReference>
<protein>
    <submittedName>
        <fullName evidence="1">Uncharacterized protein</fullName>
    </submittedName>
</protein>
<keyword evidence="2" id="KW-1185">Reference proteome</keyword>
<name>A0A4Y2F5S5_ARAVE</name>